<protein>
    <submittedName>
        <fullName evidence="5">Diguanylate cyclase</fullName>
    </submittedName>
</protein>
<feature type="transmembrane region" description="Helical" evidence="1">
    <location>
        <begin position="158"/>
        <end position="177"/>
    </location>
</feature>
<dbReference type="Gene3D" id="3.30.70.270">
    <property type="match status" value="1"/>
</dbReference>
<feature type="transmembrane region" description="Helical" evidence="1">
    <location>
        <begin position="41"/>
        <end position="63"/>
    </location>
</feature>
<sequence>MNRSEKKRSQRIFEILIVLKVIYMLLGVLALISSVDIEKSINVYLLMIYSIVILAFMTLYFIWISKFTRHTEDKKFKQSYVFEIVLLLMIFITVLSGTGLYQSAYKFICIFIILIGAIQFGSIPSLIISVASGLIIISIDVLVISNENILSLYFERDLVLMSTIVVTSYILGMYVNIEKEYSKELSELVNVDELTNLYNHRYFQEYLDKSIEYSIDYKKSVSLLFMDIDFFKNYNDINGHQAGDRLLQKMGIILKSNIRENDIVARYGGEEFAAVLPNTTEEDAIKIGERIRKAVENTNFEGQDKQPNKNVTISIGVSSYPNRAKSKHQLIKIADDALYRAKSFNKNRVETYHNVLDDLCANIMIEDKTVRSIKAFISMINLKDKYTYGHTERVVNYSKYFAKHLNLKEDEEIKLRIAAYLHDIGKVDIPEGVLNKKDKLTDREFSILRNHSQYGVDLIQNIKQFDPFISLVKHHHERYDGNGYPDKLKGKEIPYLARMLTIADSFDAMTSNRPYNSRKSHNEAIEELKINAGTQFDPKLVEEFTNMLEIYKDKF</sequence>
<dbReference type="InterPro" id="IPR037522">
    <property type="entry name" value="HD_GYP_dom"/>
</dbReference>
<evidence type="ECO:0000259" key="4">
    <source>
        <dbReference type="PROSITE" id="PS51832"/>
    </source>
</evidence>
<reference evidence="5 6" key="1">
    <citation type="journal article" date="2017" name="Genome Announc.">
        <title>Draft Genome Sequence of Romboutsia maritimum sp. nov. Strain CCRI-22766(T), Isolated from Coastal Estuarine Mud.</title>
        <authorList>
            <person name="Maheux A.F."/>
            <person name="Boudreau D.K."/>
            <person name="Berube E."/>
            <person name="Boissinot M."/>
            <person name="Raymond F."/>
            <person name="Brodeur S."/>
            <person name="Corbeil J."/>
            <person name="Brightwell G."/>
            <person name="Broda D."/>
            <person name="Omar R.F."/>
            <person name="Bergeron M.G."/>
        </authorList>
    </citation>
    <scope>NUCLEOTIDE SEQUENCE [LARGE SCALE GENOMIC DNA]</scope>
    <source>
        <strain evidence="5 6">CCRI-22766</strain>
    </source>
</reference>
<dbReference type="NCBIfam" id="TIGR00277">
    <property type="entry name" value="HDIG"/>
    <property type="match status" value="1"/>
</dbReference>
<dbReference type="CDD" id="cd00077">
    <property type="entry name" value="HDc"/>
    <property type="match status" value="1"/>
</dbReference>
<organism evidence="5 6">
    <name type="scientific">Romboutsia maritimum</name>
    <dbReference type="NCBI Taxonomy" id="2020948"/>
    <lineage>
        <taxon>Bacteria</taxon>
        <taxon>Bacillati</taxon>
        <taxon>Bacillota</taxon>
        <taxon>Clostridia</taxon>
        <taxon>Peptostreptococcales</taxon>
        <taxon>Peptostreptococcaceae</taxon>
        <taxon>Romboutsia</taxon>
    </lineage>
</organism>
<name>A0A371IWS8_9FIRM</name>
<dbReference type="InterPro" id="IPR006674">
    <property type="entry name" value="HD_domain"/>
</dbReference>
<comment type="caution">
    <text evidence="5">The sequence shown here is derived from an EMBL/GenBank/DDBJ whole genome shotgun (WGS) entry which is preliminary data.</text>
</comment>
<dbReference type="OrthoDB" id="9804747at2"/>
<feature type="domain" description="GGDEF" evidence="2">
    <location>
        <begin position="219"/>
        <end position="354"/>
    </location>
</feature>
<feature type="transmembrane region" description="Helical" evidence="1">
    <location>
        <begin position="110"/>
        <end position="137"/>
    </location>
</feature>
<proteinExistence type="predicted"/>
<feature type="domain" description="HD" evidence="3">
    <location>
        <begin position="387"/>
        <end position="509"/>
    </location>
</feature>
<dbReference type="InterPro" id="IPR043128">
    <property type="entry name" value="Rev_trsase/Diguanyl_cyclase"/>
</dbReference>
<dbReference type="FunFam" id="3.30.70.270:FF:000001">
    <property type="entry name" value="Diguanylate cyclase domain protein"/>
    <property type="match status" value="1"/>
</dbReference>
<dbReference type="SMART" id="SM00267">
    <property type="entry name" value="GGDEF"/>
    <property type="match status" value="1"/>
</dbReference>
<dbReference type="InterPro" id="IPR006675">
    <property type="entry name" value="HDIG_dom"/>
</dbReference>
<dbReference type="PANTHER" id="PTHR43155:SF2">
    <property type="entry name" value="CYCLIC DI-GMP PHOSPHODIESTERASE PA4108"/>
    <property type="match status" value="1"/>
</dbReference>
<dbReference type="InterPro" id="IPR003607">
    <property type="entry name" value="HD/PDEase_dom"/>
</dbReference>
<dbReference type="PANTHER" id="PTHR43155">
    <property type="entry name" value="CYCLIC DI-GMP PHOSPHODIESTERASE PA4108-RELATED"/>
    <property type="match status" value="1"/>
</dbReference>
<dbReference type="Gene3D" id="1.10.3210.10">
    <property type="entry name" value="Hypothetical protein af1432"/>
    <property type="match status" value="1"/>
</dbReference>
<dbReference type="SMART" id="SM00471">
    <property type="entry name" value="HDc"/>
    <property type="match status" value="1"/>
</dbReference>
<dbReference type="EMBL" id="NOJZ02000001">
    <property type="protein sequence ID" value="RDY24931.1"/>
    <property type="molecule type" value="Genomic_DNA"/>
</dbReference>
<evidence type="ECO:0000313" key="6">
    <source>
        <dbReference type="Proteomes" id="UP000243494"/>
    </source>
</evidence>
<dbReference type="Pfam" id="PF13487">
    <property type="entry name" value="HD_5"/>
    <property type="match status" value="1"/>
</dbReference>
<dbReference type="SUPFAM" id="SSF109604">
    <property type="entry name" value="HD-domain/PDEase-like"/>
    <property type="match status" value="1"/>
</dbReference>
<dbReference type="SUPFAM" id="SSF55073">
    <property type="entry name" value="Nucleotide cyclase"/>
    <property type="match status" value="1"/>
</dbReference>
<evidence type="ECO:0000256" key="1">
    <source>
        <dbReference type="SAM" id="Phobius"/>
    </source>
</evidence>
<dbReference type="Proteomes" id="UP000243494">
    <property type="component" value="Unassembled WGS sequence"/>
</dbReference>
<dbReference type="NCBIfam" id="TIGR00254">
    <property type="entry name" value="GGDEF"/>
    <property type="match status" value="1"/>
</dbReference>
<keyword evidence="6" id="KW-1185">Reference proteome</keyword>
<keyword evidence="1" id="KW-1133">Transmembrane helix</keyword>
<dbReference type="InterPro" id="IPR000160">
    <property type="entry name" value="GGDEF_dom"/>
</dbReference>
<dbReference type="RefSeq" id="WP_095404710.1">
    <property type="nucleotide sequence ID" value="NZ_NOJZ02000001.1"/>
</dbReference>
<feature type="transmembrane region" description="Helical" evidence="1">
    <location>
        <begin position="12"/>
        <end position="35"/>
    </location>
</feature>
<keyword evidence="1" id="KW-0472">Membrane</keyword>
<keyword evidence="1" id="KW-0812">Transmembrane</keyword>
<dbReference type="Pfam" id="PF00990">
    <property type="entry name" value="GGDEF"/>
    <property type="match status" value="1"/>
</dbReference>
<dbReference type="PROSITE" id="PS50887">
    <property type="entry name" value="GGDEF"/>
    <property type="match status" value="1"/>
</dbReference>
<dbReference type="PROSITE" id="PS51832">
    <property type="entry name" value="HD_GYP"/>
    <property type="match status" value="1"/>
</dbReference>
<gene>
    <name evidence="5" type="ORF">CHF27_001655</name>
</gene>
<dbReference type="AlphaFoldDB" id="A0A371IWS8"/>
<evidence type="ECO:0000259" key="3">
    <source>
        <dbReference type="PROSITE" id="PS51831"/>
    </source>
</evidence>
<dbReference type="InterPro" id="IPR029787">
    <property type="entry name" value="Nucleotide_cyclase"/>
</dbReference>
<evidence type="ECO:0000259" key="2">
    <source>
        <dbReference type="PROSITE" id="PS50887"/>
    </source>
</evidence>
<accession>A0A371IWS8</accession>
<feature type="transmembrane region" description="Helical" evidence="1">
    <location>
        <begin position="84"/>
        <end position="104"/>
    </location>
</feature>
<feature type="domain" description="HD-GYP" evidence="4">
    <location>
        <begin position="365"/>
        <end position="555"/>
    </location>
</feature>
<dbReference type="CDD" id="cd01949">
    <property type="entry name" value="GGDEF"/>
    <property type="match status" value="1"/>
</dbReference>
<dbReference type="PROSITE" id="PS51831">
    <property type="entry name" value="HD"/>
    <property type="match status" value="1"/>
</dbReference>
<evidence type="ECO:0000313" key="5">
    <source>
        <dbReference type="EMBL" id="RDY24931.1"/>
    </source>
</evidence>